<dbReference type="EMBL" id="SNRW01000774">
    <property type="protein sequence ID" value="KAA6399329.1"/>
    <property type="molecule type" value="Genomic_DNA"/>
</dbReference>
<gene>
    <name evidence="2" type="ORF">EZS28_005142</name>
</gene>
<proteinExistence type="predicted"/>
<dbReference type="Proteomes" id="UP000324800">
    <property type="component" value="Unassembled WGS sequence"/>
</dbReference>
<evidence type="ECO:0000313" key="3">
    <source>
        <dbReference type="Proteomes" id="UP000324800"/>
    </source>
</evidence>
<comment type="caution">
    <text evidence="2">The sequence shown here is derived from an EMBL/GenBank/DDBJ whole genome shotgun (WGS) entry which is preliminary data.</text>
</comment>
<feature type="compositionally biased region" description="Polar residues" evidence="1">
    <location>
        <begin position="76"/>
        <end position="98"/>
    </location>
</feature>
<accession>A0A5J4WYP3</accession>
<evidence type="ECO:0000313" key="2">
    <source>
        <dbReference type="EMBL" id="KAA6399329.1"/>
    </source>
</evidence>
<protein>
    <submittedName>
        <fullName evidence="2">Uncharacterized protein</fullName>
    </submittedName>
</protein>
<dbReference type="AlphaFoldDB" id="A0A5J4WYP3"/>
<sequence>MNKVNSQSQQVDVISNEYQITAIINLSENNDKDVHVSHEIYRIGLNLGDDYLQAAQQTKEVKKQLDTKLTELMTQLATQSNSGDNSQVQSNEENTFSSARKRKRPEQESQEQK</sequence>
<name>A0A5J4WYP3_9EUKA</name>
<reference evidence="2 3" key="1">
    <citation type="submission" date="2019-03" db="EMBL/GenBank/DDBJ databases">
        <title>Single cell metagenomics reveals metabolic interactions within the superorganism composed of flagellate Streblomastix strix and complex community of Bacteroidetes bacteria on its surface.</title>
        <authorList>
            <person name="Treitli S.C."/>
            <person name="Kolisko M."/>
            <person name="Husnik F."/>
            <person name="Keeling P."/>
            <person name="Hampl V."/>
        </authorList>
    </citation>
    <scope>NUCLEOTIDE SEQUENCE [LARGE SCALE GENOMIC DNA]</scope>
    <source>
        <strain evidence="2">ST1C</strain>
    </source>
</reference>
<evidence type="ECO:0000256" key="1">
    <source>
        <dbReference type="SAM" id="MobiDB-lite"/>
    </source>
</evidence>
<feature type="region of interest" description="Disordered" evidence="1">
    <location>
        <begin position="76"/>
        <end position="113"/>
    </location>
</feature>
<organism evidence="2 3">
    <name type="scientific">Streblomastix strix</name>
    <dbReference type="NCBI Taxonomy" id="222440"/>
    <lineage>
        <taxon>Eukaryota</taxon>
        <taxon>Metamonada</taxon>
        <taxon>Preaxostyla</taxon>
        <taxon>Oxymonadida</taxon>
        <taxon>Streblomastigidae</taxon>
        <taxon>Streblomastix</taxon>
    </lineage>
</organism>